<dbReference type="Gene3D" id="1.25.40.10">
    <property type="entry name" value="Tetratricopeptide repeat domain"/>
    <property type="match status" value="4"/>
</dbReference>
<evidence type="ECO:0000256" key="1">
    <source>
        <dbReference type="SAM" id="MobiDB-lite"/>
    </source>
</evidence>
<gene>
    <name evidence="2" type="ORF">ACF1HC_23145</name>
</gene>
<reference evidence="2 3" key="1">
    <citation type="submission" date="2024-10" db="EMBL/GenBank/DDBJ databases">
        <title>The Natural Products Discovery Center: Release of the First 8490 Sequenced Strains for Exploring Actinobacteria Biosynthetic Diversity.</title>
        <authorList>
            <person name="Kalkreuter E."/>
            <person name="Kautsar S.A."/>
            <person name="Yang D."/>
            <person name="Bader C.D."/>
            <person name="Teijaro C.N."/>
            <person name="Fluegel L."/>
            <person name="Davis C.M."/>
            <person name="Simpson J.R."/>
            <person name="Lauterbach L."/>
            <person name="Steele A.D."/>
            <person name="Gui C."/>
            <person name="Meng S."/>
            <person name="Li G."/>
            <person name="Viehrig K."/>
            <person name="Ye F."/>
            <person name="Su P."/>
            <person name="Kiefer A.F."/>
            <person name="Nichols A."/>
            <person name="Cepeda A.J."/>
            <person name="Yan W."/>
            <person name="Fan B."/>
            <person name="Jiang Y."/>
            <person name="Adhikari A."/>
            <person name="Zheng C.-J."/>
            <person name="Schuster L."/>
            <person name="Cowan T.M."/>
            <person name="Smanski M.J."/>
            <person name="Chevrette M.G."/>
            <person name="De Carvalho L.P.S."/>
            <person name="Shen B."/>
        </authorList>
    </citation>
    <scope>NUCLEOTIDE SEQUENCE [LARGE SCALE GENOMIC DNA]</scope>
    <source>
        <strain evidence="2 3">NPDC013366</strain>
    </source>
</reference>
<comment type="caution">
    <text evidence="2">The sequence shown here is derived from an EMBL/GenBank/DDBJ whole genome shotgun (WGS) entry which is preliminary data.</text>
</comment>
<sequence>MTPDRRRAGTAALQTVIPAVAGGAVLAATDVRTWLPYAAVAAVSALSGLTALARRGRNRRGSATDPADHTPEFPDTTADDGRNPAARTSRTEKRAESRADGAPVAPGRSVYEMTRPVRPVPVQGWAGDPPFTVRAAVHSHVAHIASPGLLDNPETVHIPLTGHNLLLTLTATGADEAVLRSLRAEVTDRLPLRADGVSLARPRMPDLVMSADLLESAQRAVRAYQRLRRPDVAVLLDASPAPVLAEAEADSALPLTAAPGTSATLICAPVTDDGRWVRWRLTAEIVCAGRVWRPWWDLTVTATTGLARFSPDAAPAPAPVHALYPDHYDPGDPEGRRAAAETDGTFQVVAHTSRDGRGVLETPSRPEPAPEPPGAAEAIRRAAALIRAGDLAGAAEAYRPAAEAGSGQAAYLLAGLVQDQGDLDGAAHWYERAAARRVPAAYNNLGVLAMLRGDLDAAERWYRRGMDAGDWAAAVGLGAVREKRGDEAQAEELWRLAGKRDVPHADQNLAVLYRRQGRHREAGELFTRAAEAGDVQAAVHVGFGCHEAGDRAGAERWWRTAADAGSAEGAFYLGLLLVREGRAEEGERLWERAAERLGTPGQAVARTPSGPDAGAGYRVGGAAESGEVYAAYHLGLLHWDRDDHDAALAWWTLAAGAGHAESVLALCELHLNVRGDLAECLRWAYFALEIEGVPADRMEALAAGMRQVAEQLAGAGGAYESDPGAAAEACSLAAEAYRRLTAHDGAYRPAWEEAVRRLVALAGSSGSPRARQQAASAAALLRAVG</sequence>
<dbReference type="InterPro" id="IPR050767">
    <property type="entry name" value="Sel1_AlgK"/>
</dbReference>
<feature type="region of interest" description="Disordered" evidence="1">
    <location>
        <begin position="55"/>
        <end position="112"/>
    </location>
</feature>
<organism evidence="2 3">
    <name type="scientific">Streptomyces eurythermus</name>
    <dbReference type="NCBI Taxonomy" id="42237"/>
    <lineage>
        <taxon>Bacteria</taxon>
        <taxon>Bacillati</taxon>
        <taxon>Actinomycetota</taxon>
        <taxon>Actinomycetes</taxon>
        <taxon>Kitasatosporales</taxon>
        <taxon>Streptomycetaceae</taxon>
        <taxon>Streptomyces</taxon>
    </lineage>
</organism>
<dbReference type="Proteomes" id="UP001603418">
    <property type="component" value="Unassembled WGS sequence"/>
</dbReference>
<dbReference type="PANTHER" id="PTHR11102:SF160">
    <property type="entry name" value="ERAD-ASSOCIATED E3 UBIQUITIN-PROTEIN LIGASE COMPONENT HRD3"/>
    <property type="match status" value="1"/>
</dbReference>
<dbReference type="SMART" id="SM00671">
    <property type="entry name" value="SEL1"/>
    <property type="match status" value="4"/>
</dbReference>
<dbReference type="PANTHER" id="PTHR11102">
    <property type="entry name" value="SEL-1-LIKE PROTEIN"/>
    <property type="match status" value="1"/>
</dbReference>
<evidence type="ECO:0000313" key="2">
    <source>
        <dbReference type="EMBL" id="MFF9884465.1"/>
    </source>
</evidence>
<keyword evidence="3" id="KW-1185">Reference proteome</keyword>
<evidence type="ECO:0000313" key="3">
    <source>
        <dbReference type="Proteomes" id="UP001603418"/>
    </source>
</evidence>
<proteinExistence type="predicted"/>
<dbReference type="InterPro" id="IPR006597">
    <property type="entry name" value="Sel1-like"/>
</dbReference>
<dbReference type="InterPro" id="IPR011990">
    <property type="entry name" value="TPR-like_helical_dom_sf"/>
</dbReference>
<feature type="compositionally biased region" description="Basic and acidic residues" evidence="1">
    <location>
        <begin position="89"/>
        <end position="99"/>
    </location>
</feature>
<protein>
    <submittedName>
        <fullName evidence="2">Tetratricopeptide repeat protein</fullName>
    </submittedName>
</protein>
<dbReference type="EMBL" id="JBICBM010000010">
    <property type="protein sequence ID" value="MFF9884465.1"/>
    <property type="molecule type" value="Genomic_DNA"/>
</dbReference>
<name>A0ABW6YZY7_9ACTN</name>
<dbReference type="RefSeq" id="WP_167513105.1">
    <property type="nucleotide sequence ID" value="NZ_JBICBM010000010.1"/>
</dbReference>
<accession>A0ABW6YZY7</accession>
<dbReference type="SUPFAM" id="SSF81901">
    <property type="entry name" value="HCP-like"/>
    <property type="match status" value="2"/>
</dbReference>